<dbReference type="PROSITE" id="PS50164">
    <property type="entry name" value="GIY_YIG"/>
    <property type="match status" value="1"/>
</dbReference>
<dbReference type="Gene3D" id="3.40.1440.10">
    <property type="entry name" value="GIY-YIG endonuclease"/>
    <property type="match status" value="1"/>
</dbReference>
<keyword evidence="3" id="KW-1185">Reference proteome</keyword>
<dbReference type="AlphaFoldDB" id="A0A419W750"/>
<evidence type="ECO:0000313" key="2">
    <source>
        <dbReference type="EMBL" id="RKD91276.1"/>
    </source>
</evidence>
<organism evidence="2 3">
    <name type="scientific">Mangrovibacterium diazotrophicum</name>
    <dbReference type="NCBI Taxonomy" id="1261403"/>
    <lineage>
        <taxon>Bacteria</taxon>
        <taxon>Pseudomonadati</taxon>
        <taxon>Bacteroidota</taxon>
        <taxon>Bacteroidia</taxon>
        <taxon>Marinilabiliales</taxon>
        <taxon>Prolixibacteraceae</taxon>
        <taxon>Mangrovibacterium</taxon>
    </lineage>
</organism>
<keyword evidence="2" id="KW-0255">Endonuclease</keyword>
<dbReference type="SUPFAM" id="SSF82771">
    <property type="entry name" value="GIY-YIG endonuclease"/>
    <property type="match status" value="1"/>
</dbReference>
<dbReference type="OrthoDB" id="677560at2"/>
<dbReference type="InterPro" id="IPR000305">
    <property type="entry name" value="GIY-YIG_endonuc"/>
</dbReference>
<dbReference type="EMBL" id="RAPN01000001">
    <property type="protein sequence ID" value="RKD91276.1"/>
    <property type="molecule type" value="Genomic_DNA"/>
</dbReference>
<dbReference type="Proteomes" id="UP000283387">
    <property type="component" value="Unassembled WGS sequence"/>
</dbReference>
<comment type="caution">
    <text evidence="2">The sequence shown here is derived from an EMBL/GenBank/DDBJ whole genome shotgun (WGS) entry which is preliminary data.</text>
</comment>
<dbReference type="InterPro" id="IPR035901">
    <property type="entry name" value="GIY-YIG_endonuc_sf"/>
</dbReference>
<dbReference type="GO" id="GO:0004519">
    <property type="term" value="F:endonuclease activity"/>
    <property type="evidence" value="ECO:0007669"/>
    <property type="project" value="UniProtKB-KW"/>
</dbReference>
<gene>
    <name evidence="2" type="ORF">BC643_1627</name>
</gene>
<reference evidence="2 3" key="1">
    <citation type="submission" date="2018-09" db="EMBL/GenBank/DDBJ databases">
        <title>Genomic Encyclopedia of Archaeal and Bacterial Type Strains, Phase II (KMG-II): from individual species to whole genera.</title>
        <authorList>
            <person name="Goeker M."/>
        </authorList>
    </citation>
    <scope>NUCLEOTIDE SEQUENCE [LARGE SCALE GENOMIC DNA]</scope>
    <source>
        <strain evidence="2 3">DSM 27148</strain>
    </source>
</reference>
<dbReference type="RefSeq" id="WP_120272591.1">
    <property type="nucleotide sequence ID" value="NZ_RAPN01000001.1"/>
</dbReference>
<accession>A0A419W750</accession>
<evidence type="ECO:0000313" key="3">
    <source>
        <dbReference type="Proteomes" id="UP000283387"/>
    </source>
</evidence>
<feature type="domain" description="GIY-YIG" evidence="1">
    <location>
        <begin position="1"/>
        <end position="76"/>
    </location>
</feature>
<dbReference type="Pfam" id="PF01541">
    <property type="entry name" value="GIY-YIG"/>
    <property type="match status" value="1"/>
</dbReference>
<proteinExistence type="predicted"/>
<name>A0A419W750_9BACT</name>
<keyword evidence="2" id="KW-0540">Nuclease</keyword>
<keyword evidence="2" id="KW-0378">Hydrolase</keyword>
<evidence type="ECO:0000259" key="1">
    <source>
        <dbReference type="PROSITE" id="PS50164"/>
    </source>
</evidence>
<dbReference type="CDD" id="cd10449">
    <property type="entry name" value="GIY-YIG_SLX1_like"/>
    <property type="match status" value="1"/>
</dbReference>
<protein>
    <submittedName>
        <fullName evidence="2">Putative endonuclease</fullName>
    </submittedName>
</protein>
<sequence>MYYCCILYSESLDRYYVGASSELEGRLTRHNAAHSGFTSKGQPWRIAYFEEYSDKETAFSRERQLKKWKSRKMIEQLCLSRQK</sequence>